<evidence type="ECO:0000313" key="3">
    <source>
        <dbReference type="Proteomes" id="UP000218022"/>
    </source>
</evidence>
<dbReference type="Proteomes" id="UP000218022">
    <property type="component" value="Unassembled WGS sequence"/>
</dbReference>
<organism evidence="2 3">
    <name type="scientific">Paraburkholderia acidicola</name>
    <dbReference type="NCBI Taxonomy" id="1912599"/>
    <lineage>
        <taxon>Bacteria</taxon>
        <taxon>Pseudomonadati</taxon>
        <taxon>Pseudomonadota</taxon>
        <taxon>Betaproteobacteria</taxon>
        <taxon>Burkholderiales</taxon>
        <taxon>Burkholderiaceae</taxon>
        <taxon>Paraburkholderia</taxon>
    </lineage>
</organism>
<accession>A0A2A4ETW3</accession>
<sequence length="137" mass="14321">MEQVGMTRIDSAAQLAALIRQQIANSRGAASLRARQPQAGTAGRRTAGESAKPSAGLAATIAQRVAAIDPDDPDRPRKAFRVFLEAVLLSELGQHLANDPAFYQVVSDVQQQMQADPGLSVAIDRASTALLGKTSGG</sequence>
<dbReference type="EMBL" id="MTZV01000006">
    <property type="protein sequence ID" value="PCE23744.1"/>
    <property type="molecule type" value="Genomic_DNA"/>
</dbReference>
<protein>
    <submittedName>
        <fullName evidence="2">Uncharacterized protein</fullName>
    </submittedName>
</protein>
<reference evidence="2 3" key="1">
    <citation type="submission" date="2017-01" db="EMBL/GenBank/DDBJ databases">
        <title>Whole-Genome Shotgun Sequencing of Two beta-Proteobacterial Species in Search of the Bulgecin Biosynthetic Cluster.</title>
        <authorList>
            <person name="Horsman M.E."/>
            <person name="Marous D.R."/>
            <person name="Li R."/>
            <person name="Oliver R.A."/>
            <person name="Byun B."/>
            <person name="Emrich S.J."/>
            <person name="Boggess B."/>
            <person name="Townsend C.A."/>
            <person name="Mobashery S."/>
        </authorList>
    </citation>
    <scope>NUCLEOTIDE SEQUENCE [LARGE SCALE GENOMIC DNA]</scope>
    <source>
        <strain evidence="2 3">ATCC 31363</strain>
    </source>
</reference>
<comment type="caution">
    <text evidence="2">The sequence shown here is derived from an EMBL/GenBank/DDBJ whole genome shotgun (WGS) entry which is preliminary data.</text>
</comment>
<evidence type="ECO:0000256" key="1">
    <source>
        <dbReference type="SAM" id="MobiDB-lite"/>
    </source>
</evidence>
<gene>
    <name evidence="2" type="ORF">BWP39_29125</name>
</gene>
<feature type="region of interest" description="Disordered" evidence="1">
    <location>
        <begin position="28"/>
        <end position="54"/>
    </location>
</feature>
<proteinExistence type="predicted"/>
<name>A0A2A4ETW3_9BURK</name>
<evidence type="ECO:0000313" key="2">
    <source>
        <dbReference type="EMBL" id="PCE23744.1"/>
    </source>
</evidence>
<dbReference type="AlphaFoldDB" id="A0A2A4ETW3"/>